<dbReference type="Proteomes" id="UP001597319">
    <property type="component" value="Unassembled WGS sequence"/>
</dbReference>
<dbReference type="PRINTS" id="PR01955">
    <property type="entry name" value="LANCFRANKIA"/>
</dbReference>
<dbReference type="InterPro" id="IPR007822">
    <property type="entry name" value="LANC-like"/>
</dbReference>
<accession>A0ABW5LGR7</accession>
<dbReference type="InterPro" id="IPR033889">
    <property type="entry name" value="LanC"/>
</dbReference>
<dbReference type="RefSeq" id="WP_378293514.1">
    <property type="nucleotide sequence ID" value="NZ_JBHULE010000019.1"/>
</dbReference>
<dbReference type="PANTHER" id="PTHR12736">
    <property type="entry name" value="LANC-LIKE PROTEIN"/>
    <property type="match status" value="1"/>
</dbReference>
<dbReference type="PRINTS" id="PR01950">
    <property type="entry name" value="LANCSUPER"/>
</dbReference>
<reference evidence="2" key="1">
    <citation type="journal article" date="2019" name="Int. J. Syst. Evol. Microbiol.">
        <title>The Global Catalogue of Microorganisms (GCM) 10K type strain sequencing project: providing services to taxonomists for standard genome sequencing and annotation.</title>
        <authorList>
            <consortium name="The Broad Institute Genomics Platform"/>
            <consortium name="The Broad Institute Genome Sequencing Center for Infectious Disease"/>
            <person name="Wu L."/>
            <person name="Ma J."/>
        </authorList>
    </citation>
    <scope>NUCLEOTIDE SEQUENCE [LARGE SCALE GENOMIC DNA]</scope>
    <source>
        <strain evidence="2">KCTC 52274</strain>
    </source>
</reference>
<sequence length="404" mass="46910">MNTTEIFREKLKEIQNILKENQNHKEHIGVLSGISGISLFQFYYARFVEDEKIADIGVDTISETIQRMNDGYSFPTFCTGIAGAGWVLELLNEEEFIDIDNDQLLSDLDTFLFESMNTDIKNEYFDFLHGALGYGYYFLKRYQNTGSESLKQRYKEYILKLINALKNSAHEDERGVFWMYELHKKDNLHGANLSLSHGMASVINFLSRLYPYQDFQEVVRDLLINATTFVVNCKYPDETQSSLFPSWVYPEMEEYTNSRLAWCYGDLGIGISLWKVGKALKNQEYCDLAIHTLKHAAKRRNAEEARINDTGLCHGMFGIISIFDYMHKETKETIFKETADFWINEALKMDIHKDSYIGYKQWRGDLEQWKNETNLLEGIAGIGLSMISYLMPSENKWAECLMIS</sequence>
<organism evidence="1 2">
    <name type="scientific">Aquimarina rubra</name>
    <dbReference type="NCBI Taxonomy" id="1920033"/>
    <lineage>
        <taxon>Bacteria</taxon>
        <taxon>Pseudomonadati</taxon>
        <taxon>Bacteroidota</taxon>
        <taxon>Flavobacteriia</taxon>
        <taxon>Flavobacteriales</taxon>
        <taxon>Flavobacteriaceae</taxon>
        <taxon>Aquimarina</taxon>
    </lineage>
</organism>
<dbReference type="SMART" id="SM01260">
    <property type="entry name" value="LANC_like"/>
    <property type="match status" value="1"/>
</dbReference>
<dbReference type="Pfam" id="PF05147">
    <property type="entry name" value="LANC_like"/>
    <property type="match status" value="1"/>
</dbReference>
<gene>
    <name evidence="1" type="ORF">ACFSR1_13980</name>
</gene>
<proteinExistence type="predicted"/>
<comment type="caution">
    <text evidence="1">The sequence shown here is derived from an EMBL/GenBank/DDBJ whole genome shotgun (WGS) entry which is preliminary data.</text>
</comment>
<protein>
    <submittedName>
        <fullName evidence="1">Lanthionine synthetase C family protein</fullName>
    </submittedName>
</protein>
<keyword evidence="2" id="KW-1185">Reference proteome</keyword>
<dbReference type="EMBL" id="JBHULE010000019">
    <property type="protein sequence ID" value="MFD2563785.1"/>
    <property type="molecule type" value="Genomic_DNA"/>
</dbReference>
<dbReference type="Gene3D" id="1.50.10.20">
    <property type="match status" value="1"/>
</dbReference>
<dbReference type="PANTHER" id="PTHR12736:SF7">
    <property type="entry name" value="LANC-LIKE PROTEIN 3"/>
    <property type="match status" value="1"/>
</dbReference>
<dbReference type="CDD" id="cd04793">
    <property type="entry name" value="LanC"/>
    <property type="match status" value="1"/>
</dbReference>
<dbReference type="SUPFAM" id="SSF158745">
    <property type="entry name" value="LanC-like"/>
    <property type="match status" value="1"/>
</dbReference>
<evidence type="ECO:0000313" key="1">
    <source>
        <dbReference type="EMBL" id="MFD2563785.1"/>
    </source>
</evidence>
<evidence type="ECO:0000313" key="2">
    <source>
        <dbReference type="Proteomes" id="UP001597319"/>
    </source>
</evidence>
<name>A0ABW5LGR7_9FLAO</name>